<dbReference type="PANTHER" id="PTHR43877">
    <property type="entry name" value="AMINOALKYLPHOSPHONATE N-ACETYLTRANSFERASE-RELATED-RELATED"/>
    <property type="match status" value="1"/>
</dbReference>
<evidence type="ECO:0000256" key="2">
    <source>
        <dbReference type="ARBA" id="ARBA00023315"/>
    </source>
</evidence>
<feature type="domain" description="N-acetyltransferase" evidence="3">
    <location>
        <begin position="1"/>
        <end position="119"/>
    </location>
</feature>
<protein>
    <recommendedName>
        <fullName evidence="3">N-acetyltransferase domain-containing protein</fullName>
    </recommendedName>
</protein>
<proteinExistence type="predicted"/>
<gene>
    <name evidence="4" type="ORF">A3F54_01055</name>
</gene>
<evidence type="ECO:0000313" key="4">
    <source>
        <dbReference type="EMBL" id="OGY81637.1"/>
    </source>
</evidence>
<keyword evidence="2" id="KW-0012">Acyltransferase</keyword>
<dbReference type="STRING" id="1798542.A3F54_01055"/>
<dbReference type="InterPro" id="IPR016181">
    <property type="entry name" value="Acyl_CoA_acyltransferase"/>
</dbReference>
<reference evidence="4 5" key="1">
    <citation type="journal article" date="2016" name="Nat. Commun.">
        <title>Thousands of microbial genomes shed light on interconnected biogeochemical processes in an aquifer system.</title>
        <authorList>
            <person name="Anantharaman K."/>
            <person name="Brown C.T."/>
            <person name="Hug L.A."/>
            <person name="Sharon I."/>
            <person name="Castelle C.J."/>
            <person name="Probst A.J."/>
            <person name="Thomas B.C."/>
            <person name="Singh A."/>
            <person name="Wilkins M.J."/>
            <person name="Karaoz U."/>
            <person name="Brodie E.L."/>
            <person name="Williams K.H."/>
            <person name="Hubbard S.S."/>
            <person name="Banfield J.F."/>
        </authorList>
    </citation>
    <scope>NUCLEOTIDE SEQUENCE [LARGE SCALE GENOMIC DNA]</scope>
</reference>
<dbReference type="CDD" id="cd04301">
    <property type="entry name" value="NAT_SF"/>
    <property type="match status" value="1"/>
</dbReference>
<evidence type="ECO:0000259" key="3">
    <source>
        <dbReference type="PROSITE" id="PS51186"/>
    </source>
</evidence>
<organism evidence="4 5">
    <name type="scientific">Candidatus Kerfeldbacteria bacterium RIFCSPHIGHO2_12_FULL_48_17</name>
    <dbReference type="NCBI Taxonomy" id="1798542"/>
    <lineage>
        <taxon>Bacteria</taxon>
        <taxon>Candidatus Kerfeldiibacteriota</taxon>
    </lineage>
</organism>
<evidence type="ECO:0000256" key="1">
    <source>
        <dbReference type="ARBA" id="ARBA00022679"/>
    </source>
</evidence>
<name>A0A1G2B096_9BACT</name>
<sequence>MEIKKREQPGTKVIKITAEEDGKIIGWGFLYLIVNDRHDEPYGLIENVYVEKEFRGQGTGKKLIEVLIVEAKKQGCYKLIGQSRYGKDVTHTFYEKFGFRDHGKNFRMDLKKSEIKQAD</sequence>
<dbReference type="Pfam" id="PF00583">
    <property type="entry name" value="Acetyltransf_1"/>
    <property type="match status" value="1"/>
</dbReference>
<dbReference type="GO" id="GO:0016747">
    <property type="term" value="F:acyltransferase activity, transferring groups other than amino-acyl groups"/>
    <property type="evidence" value="ECO:0007669"/>
    <property type="project" value="InterPro"/>
</dbReference>
<accession>A0A1G2B096</accession>
<dbReference type="PANTHER" id="PTHR43877:SF1">
    <property type="entry name" value="ACETYLTRANSFERASE"/>
    <property type="match status" value="1"/>
</dbReference>
<dbReference type="EMBL" id="MHKD01000042">
    <property type="protein sequence ID" value="OGY81637.1"/>
    <property type="molecule type" value="Genomic_DNA"/>
</dbReference>
<keyword evidence="1" id="KW-0808">Transferase</keyword>
<dbReference type="Gene3D" id="3.40.630.30">
    <property type="match status" value="1"/>
</dbReference>
<dbReference type="InterPro" id="IPR050832">
    <property type="entry name" value="Bact_Acetyltransf"/>
</dbReference>
<dbReference type="SUPFAM" id="SSF55729">
    <property type="entry name" value="Acyl-CoA N-acyltransferases (Nat)"/>
    <property type="match status" value="1"/>
</dbReference>
<evidence type="ECO:0000313" key="5">
    <source>
        <dbReference type="Proteomes" id="UP000176952"/>
    </source>
</evidence>
<dbReference type="Proteomes" id="UP000176952">
    <property type="component" value="Unassembled WGS sequence"/>
</dbReference>
<dbReference type="PROSITE" id="PS51186">
    <property type="entry name" value="GNAT"/>
    <property type="match status" value="1"/>
</dbReference>
<dbReference type="AlphaFoldDB" id="A0A1G2B096"/>
<dbReference type="InterPro" id="IPR000182">
    <property type="entry name" value="GNAT_dom"/>
</dbReference>
<comment type="caution">
    <text evidence="4">The sequence shown here is derived from an EMBL/GenBank/DDBJ whole genome shotgun (WGS) entry which is preliminary data.</text>
</comment>